<dbReference type="EMBL" id="JALNMH010000001">
    <property type="protein sequence ID" value="MCK7592262.1"/>
    <property type="molecule type" value="Genomic_DNA"/>
</dbReference>
<keyword evidence="8" id="KW-0645">Protease</keyword>
<dbReference type="InterPro" id="IPR049980">
    <property type="entry name" value="LTA4H_cat"/>
</dbReference>
<dbReference type="Gene3D" id="1.10.390.10">
    <property type="entry name" value="Neutral Protease Domain 2"/>
    <property type="match status" value="1"/>
</dbReference>
<dbReference type="Proteomes" id="UP001431449">
    <property type="component" value="Unassembled WGS sequence"/>
</dbReference>
<sequence length="622" mass="70232">MHRLLCLLACLFPILASAESGRAGDEHSYAEPDKVRISNLGLALVLDFDSRTLRGHADLQLDWRDEDHRRLWLDTRDLEIERVLGKRRGSGWYKLDWKLEAADPILGAKLAIDMRRQYETVRIRYRTSPGASGLQWLEPAMTRGGKLPFMFSQSQAIHARSWVPLQDTPAVRYTYTARVRSDPEIMVLMSADNAPGEPRDGDYVFRMSQPIPSYLMAIAAGDLVFGAISERAGVWSEPATLDEALAEFSDTEKMIQVAESLYGPYRWERYDLLILPPSFPFGGMENPRLSFITPTVIVGDKSLVALIAHELAHSWSGNLVTNASWKDIWLNEGFTNYVEGRITEAVFEPETAKMEIVINETSLRDELKEVPASRQSLVLPPLTGLDPDEALTDVAYVKGHWFLRFLEGRFGREIFDPFLRSWFDRKAFESVSSEDFIAYLNVELLPKKPDAVSQDELREWLYGPGIPKGAPSTRSERLDAADKQRQRWLKGRTPAAELDTGGWVTQQWLHFLDGMPKQLDGEQMVELDSAFKFTGTPNGEIAMRWYPLAVRSGYFEAQPAIAAFLERIGRRKLIMPIYTALAETAEGRKFAREVFARARAGYHPITIGSVEAVLAEPTPSGD</sequence>
<dbReference type="InterPro" id="IPR014782">
    <property type="entry name" value="Peptidase_M1_dom"/>
</dbReference>
<evidence type="ECO:0000256" key="1">
    <source>
        <dbReference type="ARBA" id="ARBA00000098"/>
    </source>
</evidence>
<dbReference type="InterPro" id="IPR045357">
    <property type="entry name" value="Aminopeptidase_N-like_N"/>
</dbReference>
<dbReference type="Gene3D" id="2.60.40.1730">
    <property type="entry name" value="tricorn interacting facor f3 domain"/>
    <property type="match status" value="1"/>
</dbReference>
<keyword evidence="13" id="KW-0732">Signal</keyword>
<accession>A0ABT0GD49</accession>
<dbReference type="Gene3D" id="1.25.40.320">
    <property type="entry name" value="Peptidase M1, leukotriene A4 hydrolase/aminopeptidase C-terminal domain"/>
    <property type="match status" value="1"/>
</dbReference>
<organism evidence="15 16">
    <name type="scientific">Pseudomarimonas salicorniae</name>
    <dbReference type="NCBI Taxonomy" id="2933270"/>
    <lineage>
        <taxon>Bacteria</taxon>
        <taxon>Pseudomonadati</taxon>
        <taxon>Pseudomonadota</taxon>
        <taxon>Gammaproteobacteria</taxon>
        <taxon>Lysobacterales</taxon>
        <taxon>Lysobacteraceae</taxon>
        <taxon>Pseudomarimonas</taxon>
    </lineage>
</organism>
<dbReference type="EC" id="3.4.11.2" evidence="5"/>
<evidence type="ECO:0000256" key="9">
    <source>
        <dbReference type="ARBA" id="ARBA00022723"/>
    </source>
</evidence>
<dbReference type="InterPro" id="IPR001930">
    <property type="entry name" value="Peptidase_M1"/>
</dbReference>
<keyword evidence="9" id="KW-0479">Metal-binding</keyword>
<dbReference type="InterPro" id="IPR038502">
    <property type="entry name" value="M1_LTA-4_hydro/amino_C_sf"/>
</dbReference>
<evidence type="ECO:0000256" key="7">
    <source>
        <dbReference type="ARBA" id="ARBA00022490"/>
    </source>
</evidence>
<evidence type="ECO:0000313" key="15">
    <source>
        <dbReference type="EMBL" id="MCK7592262.1"/>
    </source>
</evidence>
<proteinExistence type="inferred from homology"/>
<dbReference type="InterPro" id="IPR015211">
    <property type="entry name" value="Peptidase_M1_C"/>
</dbReference>
<dbReference type="SMART" id="SM01263">
    <property type="entry name" value="Leuk-A4-hydro_C"/>
    <property type="match status" value="1"/>
</dbReference>
<keyword evidence="7" id="KW-0963">Cytoplasm</keyword>
<dbReference type="InterPro" id="IPR042097">
    <property type="entry name" value="Aminopeptidase_N-like_N_sf"/>
</dbReference>
<dbReference type="Pfam" id="PF09127">
    <property type="entry name" value="Leuk-A4-hydro_C"/>
    <property type="match status" value="1"/>
</dbReference>
<evidence type="ECO:0000256" key="8">
    <source>
        <dbReference type="ARBA" id="ARBA00022670"/>
    </source>
</evidence>
<comment type="similarity">
    <text evidence="4">Belongs to the peptidase M1 family.</text>
</comment>
<dbReference type="Pfam" id="PF01433">
    <property type="entry name" value="Peptidase_M1"/>
    <property type="match status" value="1"/>
</dbReference>
<dbReference type="SUPFAM" id="SSF48371">
    <property type="entry name" value="ARM repeat"/>
    <property type="match status" value="1"/>
</dbReference>
<feature type="signal peptide" evidence="13">
    <location>
        <begin position="1"/>
        <end position="18"/>
    </location>
</feature>
<comment type="cofactor">
    <cofactor evidence="2">
        <name>Zn(2+)</name>
        <dbReference type="ChEBI" id="CHEBI:29105"/>
    </cofactor>
</comment>
<evidence type="ECO:0000313" key="16">
    <source>
        <dbReference type="Proteomes" id="UP001431449"/>
    </source>
</evidence>
<feature type="chain" id="PRO_5045483923" description="Aminopeptidase N" evidence="13">
    <location>
        <begin position="19"/>
        <end position="622"/>
    </location>
</feature>
<keyword evidence="16" id="KW-1185">Reference proteome</keyword>
<dbReference type="RefSeq" id="WP_248204304.1">
    <property type="nucleotide sequence ID" value="NZ_JALNMH010000001.1"/>
</dbReference>
<keyword evidence="12" id="KW-0482">Metalloprotease</keyword>
<reference evidence="15" key="1">
    <citation type="submission" date="2022-04" db="EMBL/GenBank/DDBJ databases">
        <title>Lysobacter sp. CAU 1642 isolated from sea sand.</title>
        <authorList>
            <person name="Kim W."/>
        </authorList>
    </citation>
    <scope>NUCLEOTIDE SEQUENCE</scope>
    <source>
        <strain evidence="15">CAU 1642</strain>
    </source>
</reference>
<dbReference type="PRINTS" id="PR00756">
    <property type="entry name" value="ALADIPTASE"/>
</dbReference>
<evidence type="ECO:0000256" key="12">
    <source>
        <dbReference type="ARBA" id="ARBA00023049"/>
    </source>
</evidence>
<dbReference type="InterPro" id="IPR016024">
    <property type="entry name" value="ARM-type_fold"/>
</dbReference>
<evidence type="ECO:0000256" key="4">
    <source>
        <dbReference type="ARBA" id="ARBA00010136"/>
    </source>
</evidence>
<comment type="caution">
    <text evidence="15">The sequence shown here is derived from an EMBL/GenBank/DDBJ whole genome shotgun (WGS) entry which is preliminary data.</text>
</comment>
<keyword evidence="10" id="KW-0378">Hydrolase</keyword>
<dbReference type="InterPro" id="IPR034015">
    <property type="entry name" value="M1_LTA4H"/>
</dbReference>
<name>A0ABT0GD49_9GAMM</name>
<evidence type="ECO:0000256" key="6">
    <source>
        <dbReference type="ARBA" id="ARBA00015611"/>
    </source>
</evidence>
<evidence type="ECO:0000256" key="10">
    <source>
        <dbReference type="ARBA" id="ARBA00022801"/>
    </source>
</evidence>
<dbReference type="SUPFAM" id="SSF55486">
    <property type="entry name" value="Metalloproteases ('zincins'), catalytic domain"/>
    <property type="match status" value="1"/>
</dbReference>
<dbReference type="Pfam" id="PF17900">
    <property type="entry name" value="Peptidase_M1_N"/>
    <property type="match status" value="1"/>
</dbReference>
<gene>
    <name evidence="15" type="ORF">M0G41_01105</name>
</gene>
<dbReference type="PANTHER" id="PTHR45726:SF3">
    <property type="entry name" value="LEUKOTRIENE A-4 HYDROLASE"/>
    <property type="match status" value="1"/>
</dbReference>
<dbReference type="InterPro" id="IPR027268">
    <property type="entry name" value="Peptidase_M4/M1_CTD_sf"/>
</dbReference>
<dbReference type="SUPFAM" id="SSF63737">
    <property type="entry name" value="Leukotriene A4 hydrolase N-terminal domain"/>
    <property type="match status" value="1"/>
</dbReference>
<evidence type="ECO:0000256" key="11">
    <source>
        <dbReference type="ARBA" id="ARBA00022833"/>
    </source>
</evidence>
<keyword evidence="11" id="KW-0862">Zinc</keyword>
<comment type="subcellular location">
    <subcellularLocation>
        <location evidence="3">Cytoplasm</location>
    </subcellularLocation>
</comment>
<evidence type="ECO:0000259" key="14">
    <source>
        <dbReference type="SMART" id="SM01263"/>
    </source>
</evidence>
<feature type="domain" description="Peptidase M1 leukotriene A4 hydrolase/aminopeptidase C-terminal" evidence="14">
    <location>
        <begin position="476"/>
        <end position="614"/>
    </location>
</feature>
<comment type="catalytic activity">
    <reaction evidence="1">
        <text>Release of an N-terminal amino acid, Xaa-|-Yaa- from a peptide, amide or arylamide. Xaa is preferably Ala, but may be most amino acids including Pro (slow action). When a terminal hydrophobic residue is followed by a prolyl residue, the two may be released as an intact Xaa-Pro dipeptide.</text>
        <dbReference type="EC" id="3.4.11.2"/>
    </reaction>
</comment>
<dbReference type="CDD" id="cd09599">
    <property type="entry name" value="M1_LTA4H"/>
    <property type="match status" value="1"/>
</dbReference>
<evidence type="ECO:0000256" key="2">
    <source>
        <dbReference type="ARBA" id="ARBA00001947"/>
    </source>
</evidence>
<evidence type="ECO:0000256" key="3">
    <source>
        <dbReference type="ARBA" id="ARBA00004496"/>
    </source>
</evidence>
<dbReference type="PANTHER" id="PTHR45726">
    <property type="entry name" value="LEUKOTRIENE A-4 HYDROLASE"/>
    <property type="match status" value="1"/>
</dbReference>
<evidence type="ECO:0000256" key="5">
    <source>
        <dbReference type="ARBA" id="ARBA00012564"/>
    </source>
</evidence>
<dbReference type="Gene3D" id="3.30.2010.30">
    <property type="match status" value="1"/>
</dbReference>
<protein>
    <recommendedName>
        <fullName evidence="6">Aminopeptidase N</fullName>
        <ecNumber evidence="5">3.4.11.2</ecNumber>
    </recommendedName>
</protein>
<evidence type="ECO:0000256" key="13">
    <source>
        <dbReference type="SAM" id="SignalP"/>
    </source>
</evidence>